<evidence type="ECO:0000313" key="3">
    <source>
        <dbReference type="Proteomes" id="UP000095751"/>
    </source>
</evidence>
<proteinExistence type="predicted"/>
<keyword evidence="2" id="KW-0489">Methyltransferase</keyword>
<dbReference type="PANTHER" id="PTHR44068:SF11">
    <property type="entry name" value="GERANYL DIPHOSPHATE 2-C-METHYLTRANSFERASE"/>
    <property type="match status" value="1"/>
</dbReference>
<name>A0A1E7FET9_9STRA</name>
<gene>
    <name evidence="2" type="ORF">FRACYDRAFT_239252</name>
</gene>
<evidence type="ECO:0000259" key="1">
    <source>
        <dbReference type="Pfam" id="PF13847"/>
    </source>
</evidence>
<dbReference type="InterPro" id="IPR050447">
    <property type="entry name" value="Erg6_SMT_methyltransf"/>
</dbReference>
<dbReference type="AlphaFoldDB" id="A0A1E7FET9"/>
<dbReference type="GO" id="GO:0032259">
    <property type="term" value="P:methylation"/>
    <property type="evidence" value="ECO:0007669"/>
    <property type="project" value="UniProtKB-KW"/>
</dbReference>
<keyword evidence="2" id="KW-0808">Transferase</keyword>
<reference evidence="2 3" key="1">
    <citation type="submission" date="2016-09" db="EMBL/GenBank/DDBJ databases">
        <title>Extensive genetic diversity and differential bi-allelic expression allows diatom success in the polar Southern Ocean.</title>
        <authorList>
            <consortium name="DOE Joint Genome Institute"/>
            <person name="Mock T."/>
            <person name="Otillar R.P."/>
            <person name="Strauss J."/>
            <person name="Dupont C."/>
            <person name="Frickenhaus S."/>
            <person name="Maumus F."/>
            <person name="Mcmullan M."/>
            <person name="Sanges R."/>
            <person name="Schmutz J."/>
            <person name="Toseland A."/>
            <person name="Valas R."/>
            <person name="Veluchamy A."/>
            <person name="Ward B.J."/>
            <person name="Allen A."/>
            <person name="Barry K."/>
            <person name="Falciatore A."/>
            <person name="Ferrante M."/>
            <person name="Fortunato A.E."/>
            <person name="Gloeckner G."/>
            <person name="Gruber A."/>
            <person name="Hipkin R."/>
            <person name="Janech M."/>
            <person name="Kroth P."/>
            <person name="Leese F."/>
            <person name="Lindquist E."/>
            <person name="Lyon B.R."/>
            <person name="Martin J."/>
            <person name="Mayer C."/>
            <person name="Parker M."/>
            <person name="Quesneville H."/>
            <person name="Raymond J."/>
            <person name="Uhlig C."/>
            <person name="Valentin K.U."/>
            <person name="Worden A.Z."/>
            <person name="Armbrust E.V."/>
            <person name="Bowler C."/>
            <person name="Green B."/>
            <person name="Moulton V."/>
            <person name="Van Oosterhout C."/>
            <person name="Grigoriev I."/>
        </authorList>
    </citation>
    <scope>NUCLEOTIDE SEQUENCE [LARGE SCALE GENOMIC DNA]</scope>
    <source>
        <strain evidence="2 3">CCMP1102</strain>
    </source>
</reference>
<protein>
    <submittedName>
        <fullName evidence="2">S-adenosyl-L-methionine-dependent methyltransferase</fullName>
    </submittedName>
</protein>
<dbReference type="OrthoDB" id="193370at2759"/>
<accession>A0A1E7FET9</accession>
<dbReference type="InterPro" id="IPR025714">
    <property type="entry name" value="Methyltranfer_dom"/>
</dbReference>
<organism evidence="2 3">
    <name type="scientific">Fragilariopsis cylindrus CCMP1102</name>
    <dbReference type="NCBI Taxonomy" id="635003"/>
    <lineage>
        <taxon>Eukaryota</taxon>
        <taxon>Sar</taxon>
        <taxon>Stramenopiles</taxon>
        <taxon>Ochrophyta</taxon>
        <taxon>Bacillariophyta</taxon>
        <taxon>Bacillariophyceae</taxon>
        <taxon>Bacillariophycidae</taxon>
        <taxon>Bacillariales</taxon>
        <taxon>Bacillariaceae</taxon>
        <taxon>Fragilariopsis</taxon>
    </lineage>
</organism>
<dbReference type="GO" id="GO:0008168">
    <property type="term" value="F:methyltransferase activity"/>
    <property type="evidence" value="ECO:0007669"/>
    <property type="project" value="UniProtKB-KW"/>
</dbReference>
<dbReference type="Gene3D" id="3.40.50.150">
    <property type="entry name" value="Vaccinia Virus protein VP39"/>
    <property type="match status" value="1"/>
</dbReference>
<dbReference type="InterPro" id="IPR029063">
    <property type="entry name" value="SAM-dependent_MTases_sf"/>
</dbReference>
<dbReference type="Proteomes" id="UP000095751">
    <property type="component" value="Unassembled WGS sequence"/>
</dbReference>
<evidence type="ECO:0000313" key="2">
    <source>
        <dbReference type="EMBL" id="OEU16654.1"/>
    </source>
</evidence>
<dbReference type="EMBL" id="KV784358">
    <property type="protein sequence ID" value="OEU16654.1"/>
    <property type="molecule type" value="Genomic_DNA"/>
</dbReference>
<dbReference type="KEGG" id="fcy:FRACYDRAFT_239252"/>
<keyword evidence="3" id="KW-1185">Reference proteome</keyword>
<dbReference type="InParanoid" id="A0A1E7FET9"/>
<dbReference type="Pfam" id="PF13847">
    <property type="entry name" value="Methyltransf_31"/>
    <property type="match status" value="1"/>
</dbReference>
<dbReference type="PANTHER" id="PTHR44068">
    <property type="entry name" value="ZGC:194242"/>
    <property type="match status" value="1"/>
</dbReference>
<sequence>MAPPTEEENTGDFKDQQFGEKEVADKVVEQYDEKQARVFYKYVMGGGGFDIHYGIFRKATDTVYESSKATNERLLTCLDWTFPVTKDSYVLDLGSGHGGISHEIAARFGCKVMGANISPEQNKMNLLEAKKEGVGELVDVTLCNFNDGLPEEWTNKFTHVISCEVLCHAANKPELFKQINRILQPGGAFVFTDIMGADGADEKVLKDFTDRNATTAMARPSEYLTLITDAGLSEPSFLNFSPHLVHYFQSMVNQINENKAAMMKEGCSEEYLAKWLESLTSRVDMQREHNVFAWGIFTARTEGNIY</sequence>
<dbReference type="SUPFAM" id="SSF53335">
    <property type="entry name" value="S-adenosyl-L-methionine-dependent methyltransferases"/>
    <property type="match status" value="1"/>
</dbReference>
<feature type="domain" description="Methyltransferase" evidence="1">
    <location>
        <begin position="86"/>
        <end position="212"/>
    </location>
</feature>
<dbReference type="CDD" id="cd02440">
    <property type="entry name" value="AdoMet_MTases"/>
    <property type="match status" value="1"/>
</dbReference>